<dbReference type="Proteomes" id="UP000830115">
    <property type="component" value="Chromosome"/>
</dbReference>
<dbReference type="RefSeq" id="WP_248864308.1">
    <property type="nucleotide sequence ID" value="NZ_CP086322.1"/>
</dbReference>
<dbReference type="EMBL" id="CP086322">
    <property type="protein sequence ID" value="UQA93431.1"/>
    <property type="molecule type" value="Genomic_DNA"/>
</dbReference>
<evidence type="ECO:0008006" key="5">
    <source>
        <dbReference type="Google" id="ProtNLM"/>
    </source>
</evidence>
<accession>A0ABY4MAX9</accession>
<evidence type="ECO:0000256" key="1">
    <source>
        <dbReference type="SAM" id="MobiDB-lite"/>
    </source>
</evidence>
<protein>
    <recommendedName>
        <fullName evidence="5">ATP-binding protein</fullName>
    </recommendedName>
</protein>
<name>A0ABY4MAX9_9ACTN</name>
<gene>
    <name evidence="3" type="ORF">K9S39_17650</name>
</gene>
<proteinExistence type="predicted"/>
<evidence type="ECO:0000313" key="4">
    <source>
        <dbReference type="Proteomes" id="UP000830115"/>
    </source>
</evidence>
<feature type="region of interest" description="Disordered" evidence="1">
    <location>
        <begin position="35"/>
        <end position="93"/>
    </location>
</feature>
<evidence type="ECO:0000313" key="3">
    <source>
        <dbReference type="EMBL" id="UQA93431.1"/>
    </source>
</evidence>
<evidence type="ECO:0000256" key="2">
    <source>
        <dbReference type="SAM" id="SignalP"/>
    </source>
</evidence>
<sequence>MKQGTIKTLGAVALGAAFAATAAGTAAAAPALDASSGKAVKKLPVDEASKKASKATKKLPTGQVKAPVNSKGTSLLGGLAPGALQTPVTGPLG</sequence>
<keyword evidence="4" id="KW-1185">Reference proteome</keyword>
<feature type="chain" id="PRO_5045110488" description="ATP-binding protein" evidence="2">
    <location>
        <begin position="23"/>
        <end position="93"/>
    </location>
</feature>
<reference evidence="3" key="1">
    <citation type="submission" date="2021-10" db="EMBL/GenBank/DDBJ databases">
        <title>Streptomyces nigrumlapis sp.nov.,an antimicrobial producing actinobacterium isolated from Black Gobi rocks.</title>
        <authorList>
            <person name="Wen Y."/>
            <person name="Zhang W."/>
            <person name="Liu X.G."/>
        </authorList>
    </citation>
    <scope>NUCLEOTIDE SEQUENCE</scope>
    <source>
        <strain evidence="3">ST13-2-2</strain>
    </source>
</reference>
<feature type="signal peptide" evidence="2">
    <location>
        <begin position="1"/>
        <end position="22"/>
    </location>
</feature>
<keyword evidence="2" id="KW-0732">Signal</keyword>
<organism evidence="3 4">
    <name type="scientific">Streptomyces halobius</name>
    <dbReference type="NCBI Taxonomy" id="2879846"/>
    <lineage>
        <taxon>Bacteria</taxon>
        <taxon>Bacillati</taxon>
        <taxon>Actinomycetota</taxon>
        <taxon>Actinomycetes</taxon>
        <taxon>Kitasatosporales</taxon>
        <taxon>Streptomycetaceae</taxon>
        <taxon>Streptomyces</taxon>
    </lineage>
</organism>